<dbReference type="Proteomes" id="UP000542776">
    <property type="component" value="Unassembled WGS sequence"/>
</dbReference>
<gene>
    <name evidence="2" type="ORF">GGR04_000536</name>
</gene>
<feature type="compositionally biased region" description="Low complexity" evidence="1">
    <location>
        <begin position="16"/>
        <end position="34"/>
    </location>
</feature>
<name>A0A7W6E8J2_9HYPH</name>
<organism evidence="2 3">
    <name type="scientific">Aureimonas pseudogalii</name>
    <dbReference type="NCBI Taxonomy" id="1744844"/>
    <lineage>
        <taxon>Bacteria</taxon>
        <taxon>Pseudomonadati</taxon>
        <taxon>Pseudomonadota</taxon>
        <taxon>Alphaproteobacteria</taxon>
        <taxon>Hyphomicrobiales</taxon>
        <taxon>Aurantimonadaceae</taxon>
        <taxon>Aureimonas</taxon>
    </lineage>
</organism>
<reference evidence="2 3" key="1">
    <citation type="submission" date="2020-08" db="EMBL/GenBank/DDBJ databases">
        <title>Genomic Encyclopedia of Type Strains, Phase IV (KMG-IV): sequencing the most valuable type-strain genomes for metagenomic binning, comparative biology and taxonomic classification.</title>
        <authorList>
            <person name="Goeker M."/>
        </authorList>
    </citation>
    <scope>NUCLEOTIDE SEQUENCE [LARGE SCALE GENOMIC DNA]</scope>
    <source>
        <strain evidence="2 3">DSM 102238</strain>
    </source>
</reference>
<evidence type="ECO:0000256" key="1">
    <source>
        <dbReference type="SAM" id="MobiDB-lite"/>
    </source>
</evidence>
<evidence type="ECO:0000313" key="2">
    <source>
        <dbReference type="EMBL" id="MBB3996715.1"/>
    </source>
</evidence>
<feature type="compositionally biased region" description="Low complexity" evidence="1">
    <location>
        <begin position="88"/>
        <end position="106"/>
    </location>
</feature>
<sequence length="106" mass="11001">MAQTQVWPPLRNFETMAPSTARSRSASSKTMKAALPPSSRLSRLIVSADWRMSSAPTLVEPVKDSLRTVGLAVSSAPMAAGMPVTMLTTPAGSPARSASTPSASAE</sequence>
<evidence type="ECO:0000313" key="3">
    <source>
        <dbReference type="Proteomes" id="UP000542776"/>
    </source>
</evidence>
<feature type="region of interest" description="Disordered" evidence="1">
    <location>
        <begin position="1"/>
        <end position="37"/>
    </location>
</feature>
<feature type="region of interest" description="Disordered" evidence="1">
    <location>
        <begin position="85"/>
        <end position="106"/>
    </location>
</feature>
<protein>
    <submittedName>
        <fullName evidence="2">Uncharacterized protein</fullName>
    </submittedName>
</protein>
<dbReference type="EMBL" id="JACIEK010000001">
    <property type="protein sequence ID" value="MBB3996715.1"/>
    <property type="molecule type" value="Genomic_DNA"/>
</dbReference>
<comment type="caution">
    <text evidence="2">The sequence shown here is derived from an EMBL/GenBank/DDBJ whole genome shotgun (WGS) entry which is preliminary data.</text>
</comment>
<accession>A0A7W6E8J2</accession>
<dbReference type="AlphaFoldDB" id="A0A7W6E8J2"/>
<keyword evidence="3" id="KW-1185">Reference proteome</keyword>
<proteinExistence type="predicted"/>